<name>A0A8S2X110_9BILA</name>
<proteinExistence type="predicted"/>
<dbReference type="Proteomes" id="UP000682733">
    <property type="component" value="Unassembled WGS sequence"/>
</dbReference>
<dbReference type="EMBL" id="CAJOBA010088207">
    <property type="protein sequence ID" value="CAF4472777.1"/>
    <property type="molecule type" value="Genomic_DNA"/>
</dbReference>
<dbReference type="AlphaFoldDB" id="A0A8S2X110"/>
<accession>A0A8S2X110</accession>
<reference evidence="1" key="1">
    <citation type="submission" date="2021-02" db="EMBL/GenBank/DDBJ databases">
        <authorList>
            <person name="Nowell W R."/>
        </authorList>
    </citation>
    <scope>NUCLEOTIDE SEQUENCE</scope>
</reference>
<comment type="caution">
    <text evidence="1">The sequence shown here is derived from an EMBL/GenBank/DDBJ whole genome shotgun (WGS) entry which is preliminary data.</text>
</comment>
<evidence type="ECO:0000313" key="1">
    <source>
        <dbReference type="EMBL" id="CAF4472777.1"/>
    </source>
</evidence>
<feature type="non-terminal residue" evidence="1">
    <location>
        <position position="1"/>
    </location>
</feature>
<evidence type="ECO:0000313" key="2">
    <source>
        <dbReference type="Proteomes" id="UP000682733"/>
    </source>
</evidence>
<gene>
    <name evidence="1" type="ORF">TMI583_LOCUS46777</name>
</gene>
<protein>
    <submittedName>
        <fullName evidence="1">Uncharacterized protein</fullName>
    </submittedName>
</protein>
<sequence>LEISPSPLSSNLINTHDLVDIDEVQNTNNTYEDESSELSSTKLLQGVPNQYLSLINRTDSQRNIVIDVESYHSSGSVSCWLTEYYYLKKAEEQSISNSLPCFLSFCLVLPNLSGQLYSLCHSRHLKLIKDDDNLKQELVYYIEKKHKKILLDQIDLIIFNVCTCRCINNKSNEDEMQSYITLMKYLNDLHLSVDQKPRVI</sequence>
<feature type="non-terminal residue" evidence="1">
    <location>
        <position position="200"/>
    </location>
</feature>
<organism evidence="1 2">
    <name type="scientific">Didymodactylos carnosus</name>
    <dbReference type="NCBI Taxonomy" id="1234261"/>
    <lineage>
        <taxon>Eukaryota</taxon>
        <taxon>Metazoa</taxon>
        <taxon>Spiralia</taxon>
        <taxon>Gnathifera</taxon>
        <taxon>Rotifera</taxon>
        <taxon>Eurotatoria</taxon>
        <taxon>Bdelloidea</taxon>
        <taxon>Philodinida</taxon>
        <taxon>Philodinidae</taxon>
        <taxon>Didymodactylos</taxon>
    </lineage>
</organism>